<dbReference type="STRING" id="28128.HMPREF3226_02719"/>
<evidence type="ECO:0000313" key="1">
    <source>
        <dbReference type="EMBL" id="KXA32478.1"/>
    </source>
</evidence>
<keyword evidence="2" id="KW-1185">Reference proteome</keyword>
<gene>
    <name evidence="1" type="ORF">HMPREF3226_02719</name>
</gene>
<accession>A0A133PTR3</accession>
<organism evidence="1 2">
    <name type="scientific">Prevotella corporis</name>
    <dbReference type="NCBI Taxonomy" id="28128"/>
    <lineage>
        <taxon>Bacteria</taxon>
        <taxon>Pseudomonadati</taxon>
        <taxon>Bacteroidota</taxon>
        <taxon>Bacteroidia</taxon>
        <taxon>Bacteroidales</taxon>
        <taxon>Prevotellaceae</taxon>
        <taxon>Prevotella</taxon>
    </lineage>
</organism>
<proteinExistence type="predicted"/>
<protein>
    <submittedName>
        <fullName evidence="1">Uncharacterized protein</fullName>
    </submittedName>
</protein>
<sequence length="39" mass="4627">MEIERRCKIILPPHPDTLAFARSKVNFRHMKGKLLHLKT</sequence>
<reference evidence="2" key="1">
    <citation type="submission" date="2016-01" db="EMBL/GenBank/DDBJ databases">
        <authorList>
            <person name="Mitreva M."/>
            <person name="Pepin K.H."/>
            <person name="Mihindukulasuriya K.A."/>
            <person name="Fulton R."/>
            <person name="Fronick C."/>
            <person name="O'Laughlin M."/>
            <person name="Miner T."/>
            <person name="Herter B."/>
            <person name="Rosa B.A."/>
            <person name="Cordes M."/>
            <person name="Tomlinson C."/>
            <person name="Wollam A."/>
            <person name="Palsikar V.B."/>
            <person name="Mardis E.R."/>
            <person name="Wilson R.K."/>
        </authorList>
    </citation>
    <scope>NUCLEOTIDE SEQUENCE [LARGE SCALE GENOMIC DNA]</scope>
    <source>
        <strain evidence="2">MJR7716</strain>
    </source>
</reference>
<dbReference type="AlphaFoldDB" id="A0A133PTR3"/>
<dbReference type="Proteomes" id="UP000070533">
    <property type="component" value="Unassembled WGS sequence"/>
</dbReference>
<comment type="caution">
    <text evidence="1">The sequence shown here is derived from an EMBL/GenBank/DDBJ whole genome shotgun (WGS) entry which is preliminary data.</text>
</comment>
<dbReference type="EMBL" id="LRQG01000256">
    <property type="protein sequence ID" value="KXA32478.1"/>
    <property type="molecule type" value="Genomic_DNA"/>
</dbReference>
<name>A0A133PTR3_9BACT</name>
<evidence type="ECO:0000313" key="2">
    <source>
        <dbReference type="Proteomes" id="UP000070533"/>
    </source>
</evidence>
<dbReference type="PATRIC" id="fig|28128.5.peg.2796"/>